<dbReference type="GO" id="GO:0004386">
    <property type="term" value="F:helicase activity"/>
    <property type="evidence" value="ECO:0007669"/>
    <property type="project" value="UniProtKB-KW"/>
</dbReference>
<feature type="domain" description="Helicase-associated" evidence="5">
    <location>
        <begin position="148"/>
        <end position="270"/>
    </location>
</feature>
<accession>A0A1A9VZ93</accession>
<dbReference type="FunFam" id="1.20.120.1080:FF:000005">
    <property type="entry name" value="ATP-dependent helicase HrpA"/>
    <property type="match status" value="1"/>
</dbReference>
<evidence type="ECO:0000256" key="4">
    <source>
        <dbReference type="ARBA" id="ARBA00022840"/>
    </source>
</evidence>
<dbReference type="InterPro" id="IPR027417">
    <property type="entry name" value="P-loop_NTPase"/>
</dbReference>
<dbReference type="SMART" id="SM00847">
    <property type="entry name" value="HA2"/>
    <property type="match status" value="1"/>
</dbReference>
<dbReference type="GO" id="GO:0003723">
    <property type="term" value="F:RNA binding"/>
    <property type="evidence" value="ECO:0007669"/>
    <property type="project" value="TreeGrafter"/>
</dbReference>
<dbReference type="InterPro" id="IPR007502">
    <property type="entry name" value="Helicase-assoc_dom"/>
</dbReference>
<evidence type="ECO:0000256" key="1">
    <source>
        <dbReference type="ARBA" id="ARBA00022741"/>
    </source>
</evidence>
<evidence type="ECO:0000313" key="7">
    <source>
        <dbReference type="Proteomes" id="UP000091820"/>
    </source>
</evidence>
<reference evidence="6" key="2">
    <citation type="submission" date="2020-05" db="UniProtKB">
        <authorList>
            <consortium name="EnsemblMetazoa"/>
        </authorList>
    </citation>
    <scope>IDENTIFICATION</scope>
    <source>
        <strain evidence="6">IAEA</strain>
    </source>
</reference>
<evidence type="ECO:0000256" key="2">
    <source>
        <dbReference type="ARBA" id="ARBA00022801"/>
    </source>
</evidence>
<dbReference type="PANTHER" id="PTHR18934:SF99">
    <property type="entry name" value="ATP-DEPENDENT RNA HELICASE DHX37-RELATED"/>
    <property type="match status" value="1"/>
</dbReference>
<reference evidence="7" key="1">
    <citation type="submission" date="2014-03" db="EMBL/GenBank/DDBJ databases">
        <authorList>
            <person name="Aksoy S."/>
            <person name="Warren W."/>
            <person name="Wilson R.K."/>
        </authorList>
    </citation>
    <scope>NUCLEOTIDE SEQUENCE [LARGE SCALE GENOMIC DNA]</scope>
    <source>
        <strain evidence="7">IAEA</strain>
    </source>
</reference>
<dbReference type="STRING" id="37001.A0A1A9VZ93"/>
<sequence>MGSIGSICPIPKCCRCMPACPTPNKIGCSNLIPADASYWRPIWPKHRSPCPVSNMSSIPAWRASAVTVFVPKCSACLSSQFPRRRPISARGAAAAYSEQDFLSRPAFTDPEILRTHLASVILQMTALGLGDITAFPFVEAPDKRHIQDGVRLLEELGALEGETARGYRLSPLGRQLAQLPLDPRLARMVLAAREGGCVREVMIIAAALSIQDPRERPMDKKQASDGSIAVSQIKSPTSWRLSTYGTIYKRSKKTCLPFRRQCRGNFLSYLRVREWQDVYTQLRQMVKTLGLPINAKPADYRSLHCALLTGLLSHIGQKDTDKQEYTGTRNARFALYPGSALFKKPPKWTMVAELVETSRLWGRTAARIEPEWIEPLASHL</sequence>
<dbReference type="SUPFAM" id="SSF52540">
    <property type="entry name" value="P-loop containing nucleoside triphosphate hydrolases"/>
    <property type="match status" value="1"/>
</dbReference>
<dbReference type="Pfam" id="PF07717">
    <property type="entry name" value="OB_NTP_bind"/>
    <property type="match status" value="1"/>
</dbReference>
<proteinExistence type="predicted"/>
<keyword evidence="3" id="KW-0347">Helicase</keyword>
<dbReference type="Proteomes" id="UP000091820">
    <property type="component" value="Unassembled WGS sequence"/>
</dbReference>
<protein>
    <recommendedName>
        <fullName evidence="5">Helicase-associated domain-containing protein</fullName>
    </recommendedName>
</protein>
<evidence type="ECO:0000259" key="5">
    <source>
        <dbReference type="SMART" id="SM00847"/>
    </source>
</evidence>
<name>A0A1A9VZ93_9MUSC</name>
<evidence type="ECO:0000256" key="3">
    <source>
        <dbReference type="ARBA" id="ARBA00022806"/>
    </source>
</evidence>
<keyword evidence="2" id="KW-0378">Hydrolase</keyword>
<keyword evidence="1" id="KW-0547">Nucleotide-binding</keyword>
<evidence type="ECO:0000313" key="6">
    <source>
        <dbReference type="EnsemblMetazoa" id="GBRI000178-PA"/>
    </source>
</evidence>
<keyword evidence="7" id="KW-1185">Reference proteome</keyword>
<dbReference type="Pfam" id="PF21010">
    <property type="entry name" value="HA2_C"/>
    <property type="match status" value="1"/>
</dbReference>
<dbReference type="GO" id="GO:0005524">
    <property type="term" value="F:ATP binding"/>
    <property type="evidence" value="ECO:0007669"/>
    <property type="project" value="UniProtKB-KW"/>
</dbReference>
<dbReference type="VEuPathDB" id="VectorBase:GBRI000178"/>
<dbReference type="Pfam" id="PF04408">
    <property type="entry name" value="WHD_HA2"/>
    <property type="match status" value="1"/>
</dbReference>
<dbReference type="InterPro" id="IPR011709">
    <property type="entry name" value="DEAD-box_helicase_OB_fold"/>
</dbReference>
<keyword evidence="4" id="KW-0067">ATP-binding</keyword>
<dbReference type="PANTHER" id="PTHR18934">
    <property type="entry name" value="ATP-DEPENDENT RNA HELICASE"/>
    <property type="match status" value="1"/>
</dbReference>
<dbReference type="AlphaFoldDB" id="A0A1A9VZ93"/>
<organism evidence="6 7">
    <name type="scientific">Glossina brevipalpis</name>
    <dbReference type="NCBI Taxonomy" id="37001"/>
    <lineage>
        <taxon>Eukaryota</taxon>
        <taxon>Metazoa</taxon>
        <taxon>Ecdysozoa</taxon>
        <taxon>Arthropoda</taxon>
        <taxon>Hexapoda</taxon>
        <taxon>Insecta</taxon>
        <taxon>Pterygota</taxon>
        <taxon>Neoptera</taxon>
        <taxon>Endopterygota</taxon>
        <taxon>Diptera</taxon>
        <taxon>Brachycera</taxon>
        <taxon>Muscomorpha</taxon>
        <taxon>Hippoboscoidea</taxon>
        <taxon>Glossinidae</taxon>
        <taxon>Glossina</taxon>
    </lineage>
</organism>
<dbReference type="Gene3D" id="1.20.120.1080">
    <property type="match status" value="1"/>
</dbReference>
<dbReference type="GO" id="GO:0016787">
    <property type="term" value="F:hydrolase activity"/>
    <property type="evidence" value="ECO:0007669"/>
    <property type="project" value="UniProtKB-KW"/>
</dbReference>
<dbReference type="InterPro" id="IPR048333">
    <property type="entry name" value="HA2_WH"/>
</dbReference>
<dbReference type="EnsemblMetazoa" id="GBRI000178-RA">
    <property type="protein sequence ID" value="GBRI000178-PA"/>
    <property type="gene ID" value="GBRI000178"/>
</dbReference>